<dbReference type="Proteomes" id="UP000177626">
    <property type="component" value="Unassembled WGS sequence"/>
</dbReference>
<dbReference type="SUPFAM" id="SSF53067">
    <property type="entry name" value="Actin-like ATPase domain"/>
    <property type="match status" value="1"/>
</dbReference>
<dbReference type="Pfam" id="PF16861">
    <property type="entry name" value="Carbam_trans_C"/>
    <property type="match status" value="1"/>
</dbReference>
<comment type="caution">
    <text evidence="4">The sequence shown here is derived from an EMBL/GenBank/DDBJ whole genome shotgun (WGS) entry which is preliminary data.</text>
</comment>
<evidence type="ECO:0008006" key="6">
    <source>
        <dbReference type="Google" id="ProtNLM"/>
    </source>
</evidence>
<gene>
    <name evidence="4" type="ORF">A2406_01630</name>
</gene>
<dbReference type="PANTHER" id="PTHR34847:SF1">
    <property type="entry name" value="NODULATION PROTEIN U"/>
    <property type="match status" value="1"/>
</dbReference>
<dbReference type="Gene3D" id="3.30.420.40">
    <property type="match status" value="2"/>
</dbReference>
<dbReference type="InterPro" id="IPR043129">
    <property type="entry name" value="ATPase_NBD"/>
</dbReference>
<evidence type="ECO:0000259" key="2">
    <source>
        <dbReference type="Pfam" id="PF02543"/>
    </source>
</evidence>
<dbReference type="GO" id="GO:0003824">
    <property type="term" value="F:catalytic activity"/>
    <property type="evidence" value="ECO:0007669"/>
    <property type="project" value="InterPro"/>
</dbReference>
<dbReference type="CDD" id="cd24098">
    <property type="entry name" value="ASKHA_NBD_TobZ_N"/>
    <property type="match status" value="1"/>
</dbReference>
<evidence type="ECO:0000256" key="1">
    <source>
        <dbReference type="ARBA" id="ARBA00006129"/>
    </source>
</evidence>
<organism evidence="4 5">
    <name type="scientific">Candidatus Komeilibacteria bacterium RIFOXYC1_FULL_37_11</name>
    <dbReference type="NCBI Taxonomy" id="1798555"/>
    <lineage>
        <taxon>Bacteria</taxon>
        <taxon>Candidatus Komeiliibacteriota</taxon>
    </lineage>
</organism>
<accession>A0A1G2C0Q7</accession>
<dbReference type="InterPro" id="IPR031730">
    <property type="entry name" value="Carbam_trans_C"/>
</dbReference>
<reference evidence="4 5" key="1">
    <citation type="journal article" date="2016" name="Nat. Commun.">
        <title>Thousands of microbial genomes shed light on interconnected biogeochemical processes in an aquifer system.</title>
        <authorList>
            <person name="Anantharaman K."/>
            <person name="Brown C.T."/>
            <person name="Hug L.A."/>
            <person name="Sharon I."/>
            <person name="Castelle C.J."/>
            <person name="Probst A.J."/>
            <person name="Thomas B.C."/>
            <person name="Singh A."/>
            <person name="Wilkins M.J."/>
            <person name="Karaoz U."/>
            <person name="Brodie E.L."/>
            <person name="Williams K.H."/>
            <person name="Hubbard S.S."/>
            <person name="Banfield J.F."/>
        </authorList>
    </citation>
    <scope>NUCLEOTIDE SEQUENCE [LARGE SCALE GENOMIC DNA]</scope>
</reference>
<name>A0A1G2C0Q7_9BACT</name>
<comment type="similarity">
    <text evidence="1">Belongs to the NodU/CmcH family.</text>
</comment>
<dbReference type="InterPro" id="IPR051338">
    <property type="entry name" value="NodU/CmcH_Carbamoyltrnsfr"/>
</dbReference>
<protein>
    <recommendedName>
        <fullName evidence="6">Carbamoyltransferase</fullName>
    </recommendedName>
</protein>
<evidence type="ECO:0000259" key="3">
    <source>
        <dbReference type="Pfam" id="PF16861"/>
    </source>
</evidence>
<dbReference type="InterPro" id="IPR038152">
    <property type="entry name" value="Carbam_trans_C_sf"/>
</dbReference>
<evidence type="ECO:0000313" key="5">
    <source>
        <dbReference type="Proteomes" id="UP000177626"/>
    </source>
</evidence>
<dbReference type="Pfam" id="PF02543">
    <property type="entry name" value="Carbam_trans_N"/>
    <property type="match status" value="1"/>
</dbReference>
<dbReference type="Gene3D" id="3.90.870.20">
    <property type="entry name" value="Carbamoyltransferase, C-terminal domain"/>
    <property type="match status" value="1"/>
</dbReference>
<sequence length="572" mass="66426">MKKSKVILGITAFNHDSSACLIYQGRVIAFCEEERFNGIKHTGDFPIKSILFCLEKAGLSLNDVTDVAFYFNIKKCLLSYIKNNNPLYYIIHPSLFKRKRFYYEIIWLFSFINKINSIKKLLNNYKIKITYVDHHMAHAWYGYFSSNFKNCTVVSNDSVGESVSSLAVKIQREDKKIIFGKTFSQTDPHSIGYLYGAITEFLGFKRGQDEGKVMAMAALGKDKYVKYFDDLIRYLPNGEFRISKELISLRNFQPKSQRLSNDFLKKFGYYRQPQEPFIQKHYDIAYAIQGVTEKILYHQLKYINDDNIVITGGIAQNSVANGKLNNFFYKRNIFIPPIPNDAGCGIGAALSLYYKYYEDLPEFVDTAFLGPEFSDHKIIKTLENNKINFKIIKNQTEFIINELLKNKIIAIYRNEMECGPRALGNRSIIANPIDPAMKNYINEKIKHREFFQPYGGLIIDKNVKEVFDYKNKNISGPYMSFVYPIKDKWLKMFPSLVHFDKTSRIQIIKKEQNFLYSLLEEFYKKTGVPVIINTSLNLRGQPMARSHQDALNTFYNSGIHYILFNNSILVSK</sequence>
<dbReference type="PANTHER" id="PTHR34847">
    <property type="entry name" value="NODULATION PROTEIN U"/>
    <property type="match status" value="1"/>
</dbReference>
<feature type="domain" description="Carbamoyltransferase C-terminal" evidence="3">
    <location>
        <begin position="402"/>
        <end position="569"/>
    </location>
</feature>
<evidence type="ECO:0000313" key="4">
    <source>
        <dbReference type="EMBL" id="OGY94160.1"/>
    </source>
</evidence>
<proteinExistence type="inferred from homology"/>
<dbReference type="AlphaFoldDB" id="A0A1G2C0Q7"/>
<dbReference type="InterPro" id="IPR003696">
    <property type="entry name" value="Carbtransf_dom"/>
</dbReference>
<dbReference type="EMBL" id="MHKQ01000011">
    <property type="protein sequence ID" value="OGY94160.1"/>
    <property type="molecule type" value="Genomic_DNA"/>
</dbReference>
<feature type="domain" description="Carbamoyltransferase" evidence="2">
    <location>
        <begin position="7"/>
        <end position="350"/>
    </location>
</feature>